<protein>
    <recommendedName>
        <fullName evidence="2">HAM1-like N-terminal domain-containing protein</fullName>
    </recommendedName>
</protein>
<feature type="region of interest" description="Disordered" evidence="1">
    <location>
        <begin position="190"/>
        <end position="237"/>
    </location>
</feature>
<feature type="region of interest" description="Disordered" evidence="1">
    <location>
        <begin position="753"/>
        <end position="772"/>
    </location>
</feature>
<feature type="domain" description="HAM1-like N-terminal" evidence="2">
    <location>
        <begin position="252"/>
        <end position="592"/>
    </location>
</feature>
<evidence type="ECO:0000259" key="2">
    <source>
        <dbReference type="Pfam" id="PF19343"/>
    </source>
</evidence>
<dbReference type="GO" id="GO:0008289">
    <property type="term" value="F:lipid binding"/>
    <property type="evidence" value="ECO:0007669"/>
    <property type="project" value="InterPro"/>
</dbReference>
<feature type="domain" description="HAM1-like N-terminal" evidence="2">
    <location>
        <begin position="31"/>
        <end position="209"/>
    </location>
</feature>
<keyword evidence="4" id="KW-1185">Reference proteome</keyword>
<dbReference type="EMBL" id="LGSR01000013">
    <property type="protein sequence ID" value="KOS20936.1"/>
    <property type="molecule type" value="Genomic_DNA"/>
</dbReference>
<proteinExistence type="predicted"/>
<dbReference type="InterPro" id="IPR045967">
    <property type="entry name" value="HAM1-like_N"/>
</dbReference>
<evidence type="ECO:0000313" key="3">
    <source>
        <dbReference type="EMBL" id="KOS20936.1"/>
    </source>
</evidence>
<dbReference type="Pfam" id="PF19343">
    <property type="entry name" value="HAM1_N"/>
    <property type="match status" value="2"/>
</dbReference>
<dbReference type="SUPFAM" id="SSF55394">
    <property type="entry name" value="Bactericidal permeability-increasing protein, BPI"/>
    <property type="match status" value="1"/>
</dbReference>
<reference evidence="3 4" key="1">
    <citation type="submission" date="2015-07" db="EMBL/GenBank/DDBJ databases">
        <title>The genome of the fungus Escovopsis weberi, a specialized disease agent of ant agriculture.</title>
        <authorList>
            <person name="de Man T.J."/>
            <person name="Stajich J.E."/>
            <person name="Kubicek C.P."/>
            <person name="Chenthamara K."/>
            <person name="Atanasova L."/>
            <person name="Druzhinina I.S."/>
            <person name="Birnbaum S."/>
            <person name="Barribeau S.M."/>
            <person name="Teiling C."/>
            <person name="Suen G."/>
            <person name="Currie C."/>
            <person name="Gerardo N.M."/>
        </authorList>
    </citation>
    <scope>NUCLEOTIDE SEQUENCE [LARGE SCALE GENOMIC DNA]</scope>
</reference>
<dbReference type="STRING" id="150374.A0A0M8MWS6"/>
<feature type="compositionally biased region" description="Basic and acidic residues" evidence="1">
    <location>
        <begin position="204"/>
        <end position="225"/>
    </location>
</feature>
<feature type="compositionally biased region" description="Low complexity" evidence="1">
    <location>
        <begin position="753"/>
        <end position="766"/>
    </location>
</feature>
<dbReference type="PANTHER" id="PTHR31138">
    <property type="entry name" value="CHROMOSOME 19, WHOLE GENOME SHOTGUN SEQUENCE"/>
    <property type="match status" value="1"/>
</dbReference>
<organism evidence="3 4">
    <name type="scientific">Escovopsis weberi</name>
    <dbReference type="NCBI Taxonomy" id="150374"/>
    <lineage>
        <taxon>Eukaryota</taxon>
        <taxon>Fungi</taxon>
        <taxon>Dikarya</taxon>
        <taxon>Ascomycota</taxon>
        <taxon>Pezizomycotina</taxon>
        <taxon>Sordariomycetes</taxon>
        <taxon>Hypocreomycetidae</taxon>
        <taxon>Hypocreales</taxon>
        <taxon>Hypocreaceae</taxon>
        <taxon>Escovopsis</taxon>
    </lineage>
</organism>
<dbReference type="InterPro" id="IPR017943">
    <property type="entry name" value="Bactericidal_perm-incr_a/b_dom"/>
</dbReference>
<evidence type="ECO:0000256" key="1">
    <source>
        <dbReference type="SAM" id="MobiDB-lite"/>
    </source>
</evidence>
<dbReference type="AlphaFoldDB" id="A0A0M8MWS6"/>
<sequence length="772" mass="85987">MLSCFGLCPRRDGDEEDQRQPLLPRYSDVETARQARLQEKLHTYQMLRALSQGYMPSNDQLVTLLRTLLSADVLNPDMPQLSASGRALVRTARLEIKQLIDLLLAKNGGDQIQDLIWCLARARLEVDAPTLRERASASKARADGAAAVASLRTIGSLLLTNAEFRLFLSDLSMVSRSVLKDTAFATSEAARRAGQELEQLPEGPKGDKGDGDGKDDRGGRREGKRPAPPSAQDLERNVADVGGVVSRGAAGVAQEAAQSVKEYAQSEDDKAALAKHLKQAVLNLRQRPDYSESVNALSTMLHRYLIAYSRAASEAIETVEEDVGSNAEADEALKNFWTLITSLGDGEAWNHVKESFDGLMQASQSDPDFEDLVERLSKLVQDMLTTPEFFDNTEERIQEVRRQAREIASESKVGEKLDDLFAYLGSALRSIGQDAEINKLFRTSARLAEILSPAGKYANRELLSDSLNLFLPLVVQTIQYLPIPRLEVASPSIDLLLENLVLEPGKTVNNSSFLPFKMHVSTRNDIDVRKARFRTVSSVATLFSIRLCGLTIAADDLSYWFRLHSGLLRFMDQGIADFHLDERGIDIRLDVEVGRGGLESLVVLRYVDVRIHRLDYNLTKSRFRCLAYLLKPFIRPIVTRALEYQIASAVADAAHFLNRELVFARERLRATRIAGPDDLYTFVRAVAARLAPRTSPDVAARVGVRPGIFRGRYAPGSLVRTWEREGEDAAQKIYEYKRGGWRNDIFGVRTARTARTARTTRTTRPRGMTAPV</sequence>
<comment type="caution">
    <text evidence="3">The sequence shown here is derived from an EMBL/GenBank/DDBJ whole genome shotgun (WGS) entry which is preliminary data.</text>
</comment>
<dbReference type="Proteomes" id="UP000053831">
    <property type="component" value="Unassembled WGS sequence"/>
</dbReference>
<dbReference type="PANTHER" id="PTHR31138:SF4">
    <property type="entry name" value="DUF5923 DOMAIN-CONTAINING PROTEIN"/>
    <property type="match status" value="1"/>
</dbReference>
<dbReference type="OrthoDB" id="5407957at2759"/>
<accession>A0A0M8MWS6</accession>
<gene>
    <name evidence="3" type="ORF">ESCO_004491</name>
</gene>
<evidence type="ECO:0000313" key="4">
    <source>
        <dbReference type="Proteomes" id="UP000053831"/>
    </source>
</evidence>
<name>A0A0M8MWS6_ESCWE</name>